<evidence type="ECO:0000313" key="4">
    <source>
        <dbReference type="Proteomes" id="UP000494245"/>
    </source>
</evidence>
<dbReference type="CDD" id="cd00063">
    <property type="entry name" value="FN3"/>
    <property type="match status" value="1"/>
</dbReference>
<dbReference type="InterPro" id="IPR053850">
    <property type="entry name" value="Glyco_hydro_123_N_2"/>
</dbReference>
<dbReference type="Gene3D" id="2.60.40.10">
    <property type="entry name" value="Immunoglobulins"/>
    <property type="match status" value="1"/>
</dbReference>
<dbReference type="InterPro" id="IPR013783">
    <property type="entry name" value="Ig-like_fold"/>
</dbReference>
<reference evidence="3 4" key="2">
    <citation type="submission" date="2020-05" db="EMBL/GenBank/DDBJ databases">
        <title>Draft genome sequence of Desulfovibrio sp. strainFSS-1.</title>
        <authorList>
            <person name="Shimoshige H."/>
            <person name="Kobayashi H."/>
            <person name="Maekawa T."/>
        </authorList>
    </citation>
    <scope>NUCLEOTIDE SEQUENCE [LARGE SCALE GENOMIC DNA]</scope>
    <source>
        <strain evidence="3 4">SIID29052-01</strain>
    </source>
</reference>
<feature type="chain" id="PRO_5028986552" description="Fibronectin type-III domain-containing protein" evidence="1">
    <location>
        <begin position="26"/>
        <end position="813"/>
    </location>
</feature>
<keyword evidence="1" id="KW-0732">Signal</keyword>
<dbReference type="Pfam" id="PF13320">
    <property type="entry name" value="GH123_cat"/>
    <property type="match status" value="1"/>
</dbReference>
<evidence type="ECO:0000313" key="3">
    <source>
        <dbReference type="EMBL" id="GFK93911.1"/>
    </source>
</evidence>
<dbReference type="SUPFAM" id="SSF49265">
    <property type="entry name" value="Fibronectin type III"/>
    <property type="match status" value="1"/>
</dbReference>
<dbReference type="Proteomes" id="UP000494245">
    <property type="component" value="Unassembled WGS sequence"/>
</dbReference>
<gene>
    <name evidence="3" type="ORF">NNJEOMEG_01749</name>
</gene>
<comment type="caution">
    <text evidence="3">The sequence shown here is derived from an EMBL/GenBank/DDBJ whole genome shotgun (WGS) entry which is preliminary data.</text>
</comment>
<name>A0A6V8LTK5_9BACT</name>
<dbReference type="InterPro" id="IPR003961">
    <property type="entry name" value="FN3_dom"/>
</dbReference>
<dbReference type="Pfam" id="PF22680">
    <property type="entry name" value="Glyco_hydro_123_N_2"/>
    <property type="match status" value="1"/>
</dbReference>
<dbReference type="PROSITE" id="PS50853">
    <property type="entry name" value="FN3"/>
    <property type="match status" value="1"/>
</dbReference>
<organism evidence="3 4">
    <name type="scientific">Fundidesulfovibrio magnetotacticus</name>
    <dbReference type="NCBI Taxonomy" id="2730080"/>
    <lineage>
        <taxon>Bacteria</taxon>
        <taxon>Pseudomonadati</taxon>
        <taxon>Thermodesulfobacteriota</taxon>
        <taxon>Desulfovibrionia</taxon>
        <taxon>Desulfovibrionales</taxon>
        <taxon>Desulfovibrionaceae</taxon>
        <taxon>Fundidesulfovibrio</taxon>
    </lineage>
</organism>
<dbReference type="InterPro" id="IPR036116">
    <property type="entry name" value="FN3_sf"/>
</dbReference>
<reference evidence="3 4" key="1">
    <citation type="submission" date="2020-04" db="EMBL/GenBank/DDBJ databases">
        <authorList>
            <consortium name="Desulfovibrio sp. FSS-1 genome sequencing consortium"/>
            <person name="Shimoshige H."/>
            <person name="Kobayashi H."/>
            <person name="Maekawa T."/>
        </authorList>
    </citation>
    <scope>NUCLEOTIDE SEQUENCE [LARGE SCALE GENOMIC DNA]</scope>
    <source>
        <strain evidence="3 4">SIID29052-01</strain>
    </source>
</reference>
<sequence>MSAVSLTRLIIIVASIVCLSNECTAASTEQQKTCELSLPFAANVAPDQEWYTLGTTPLRLTIPKFTLPGNKPRVESASLLLYYRYEPDWTDVSLKLVVEGLDGSPMVSTPWYGANHPQKTPHGRWYEFPLPRETVEAWATGKGSPGALVRREYVGGGRNPNHPLVFGSPNGSESVRPVLKLRCSFSGVAAPTPPEWSMQPPPNPVKDKVLLTWEHKAPHDFNQGAQVSYQIETSQDRSNWVPLAQLPGDKRKAFLPMDGVRPGGQVHIRIRAVNDLGAASPWVQTDKPYVQAAPEESALEAYFESPLRKIMRFDLPQRPSSPPTFFAARGESELIQLVLTGAATLDDLRVTISPLQGPGGSAIADDNVCIYRQEYINLTKPSKNVGRIGWWPDALVPLRDAYFGESRAKRPMVKNGGENESFWIEIDVPSNQTPGTYRGTVRVDSGSVLQKEIPLAFTVRNFTIPVQQTLRTSFGCDPTYLGKNYNIYTKEASKHRISLYGGYFTITGVYDVNSDTCSINAKQAEQYYESAMTGKGMPHGRSFDSINVSGKPDVNSDQAWVAYWRAVQAYLESKGWLDRTYVYVWDEPRDSDIPELARRARLIKAGAPKLRTLVTTECRPELRGLIDIWCPVINFYDSKDKHGGEELYRSRQKSGEQVWWYTSMMSEETKSLPSYFIDASAVSPRVVGWLTWQRGVQGVLYYHMALAWKNRPWENQFAFDANGDGTLWYPGTPDVIGGTKEIPVPSIRLKAIRDGFEDFEYLALLEKLGGRSEAESICAQVGNGPFAWRDDPDAMAKARALLADAIERRVGGQ</sequence>
<feature type="signal peptide" evidence="1">
    <location>
        <begin position="1"/>
        <end position="25"/>
    </location>
</feature>
<protein>
    <recommendedName>
        <fullName evidence="2">Fibronectin type-III domain-containing protein</fullName>
    </recommendedName>
</protein>
<dbReference type="InterPro" id="IPR025150">
    <property type="entry name" value="GH123_cat"/>
</dbReference>
<dbReference type="RefSeq" id="WP_173083460.1">
    <property type="nucleotide sequence ID" value="NZ_BLTE01000007.1"/>
</dbReference>
<proteinExistence type="predicted"/>
<evidence type="ECO:0000259" key="2">
    <source>
        <dbReference type="PROSITE" id="PS50853"/>
    </source>
</evidence>
<evidence type="ECO:0000256" key="1">
    <source>
        <dbReference type="SAM" id="SignalP"/>
    </source>
</evidence>
<dbReference type="EMBL" id="BLTE01000007">
    <property type="protein sequence ID" value="GFK93911.1"/>
    <property type="molecule type" value="Genomic_DNA"/>
</dbReference>
<feature type="domain" description="Fibronectin type-III" evidence="2">
    <location>
        <begin position="190"/>
        <end position="295"/>
    </location>
</feature>
<keyword evidence="4" id="KW-1185">Reference proteome</keyword>
<accession>A0A6V8LTK5</accession>
<dbReference type="AlphaFoldDB" id="A0A6V8LTK5"/>